<keyword evidence="12" id="KW-1185">Reference proteome</keyword>
<evidence type="ECO:0000256" key="8">
    <source>
        <dbReference type="SAM" id="Coils"/>
    </source>
</evidence>
<dbReference type="GO" id="GO:0009190">
    <property type="term" value="P:cyclic nucleotide biosynthetic process"/>
    <property type="evidence" value="ECO:0007669"/>
    <property type="project" value="InterPro"/>
</dbReference>
<evidence type="ECO:0000313" key="11">
    <source>
        <dbReference type="EMBL" id="SEQ37480.1"/>
    </source>
</evidence>
<accession>A0A1H9FHP7</accession>
<dbReference type="RefSeq" id="WP_083379797.1">
    <property type="nucleotide sequence ID" value="NZ_FOFU01000004.1"/>
</dbReference>
<keyword evidence="8" id="KW-0175">Coiled coil</keyword>
<sequence>MFDFLRSHQLGIMLFMEGICLATAFLTLITRNLPKAKKIAIFLLELNSALIMISSRFYYINKDATGDYAGIYLRIAKFFDYFFSFSIIYVMNLYIKDLNNEFKSKGLKGWKYNHLIIRLNDIIMITLTLILIVSQFTPFCYYFDANNVYHRTKGTFLFLIFLPAAIFLEAIFVISNHKILSTAVRIPLFLFIVIPFLATILQFTTFGIAFTAMSTSGTSVLLYVFVVQDTNREIERSHKLEVEMLERYKKKLEETVRKRTAELMIANQKAENLLLNILPVEIARELTENPNQTISKKYPNATVLFTDIVGFTKMSSEMTAEETVEMLNNMTQKFDERAKREGIEKIKTIGDSYMAATGLIEDANNDGAQRLIHFAQGLLEDVNEFNETSSHKVKIRIGVNTGPIVAGVIGKTKFIYDVWGDTVNVASRMETNGEPMQIHVSEATYKLTKDLFPYGKAVNVEVKGKGLMKSYFL</sequence>
<evidence type="ECO:0000256" key="1">
    <source>
        <dbReference type="ARBA" id="ARBA00004370"/>
    </source>
</evidence>
<dbReference type="PANTHER" id="PTHR11920:SF335">
    <property type="entry name" value="GUANYLATE CYCLASE"/>
    <property type="match status" value="1"/>
</dbReference>
<proteinExistence type="inferred from homology"/>
<comment type="similarity">
    <text evidence="7">Belongs to the adenylyl cyclase class-4/guanylyl cyclase family.</text>
</comment>
<keyword evidence="6 7" id="KW-0456">Lyase</keyword>
<feature type="transmembrane region" description="Helical" evidence="9">
    <location>
        <begin position="186"/>
        <end position="203"/>
    </location>
</feature>
<feature type="transmembrane region" description="Helical" evidence="9">
    <location>
        <begin position="41"/>
        <end position="59"/>
    </location>
</feature>
<keyword evidence="3" id="KW-0547">Nucleotide-binding</keyword>
<dbReference type="GO" id="GO:0000166">
    <property type="term" value="F:nucleotide binding"/>
    <property type="evidence" value="ECO:0007669"/>
    <property type="project" value="UniProtKB-KW"/>
</dbReference>
<keyword evidence="4 9" id="KW-1133">Transmembrane helix</keyword>
<feature type="transmembrane region" description="Helical" evidence="9">
    <location>
        <begin position="156"/>
        <end position="174"/>
    </location>
</feature>
<feature type="transmembrane region" description="Helical" evidence="9">
    <location>
        <begin position="12"/>
        <end position="29"/>
    </location>
</feature>
<evidence type="ECO:0000256" key="5">
    <source>
        <dbReference type="ARBA" id="ARBA00023136"/>
    </source>
</evidence>
<dbReference type="SMART" id="SM00044">
    <property type="entry name" value="CYCc"/>
    <property type="match status" value="1"/>
</dbReference>
<dbReference type="GO" id="GO:0004016">
    <property type="term" value="F:adenylate cyclase activity"/>
    <property type="evidence" value="ECO:0007669"/>
    <property type="project" value="UniProtKB-ARBA"/>
</dbReference>
<name>A0A1H9FHP7_9SPIR</name>
<dbReference type="Pfam" id="PF00211">
    <property type="entry name" value="Guanylate_cyc"/>
    <property type="match status" value="1"/>
</dbReference>
<comment type="subcellular location">
    <subcellularLocation>
        <location evidence="1">Membrane</location>
    </subcellularLocation>
</comment>
<dbReference type="EMBL" id="FOFU01000004">
    <property type="protein sequence ID" value="SEQ37480.1"/>
    <property type="molecule type" value="Genomic_DNA"/>
</dbReference>
<feature type="transmembrane region" description="Helical" evidence="9">
    <location>
        <begin position="71"/>
        <end position="95"/>
    </location>
</feature>
<dbReference type="InterPro" id="IPR029787">
    <property type="entry name" value="Nucleotide_cyclase"/>
</dbReference>
<keyword evidence="5 9" id="KW-0472">Membrane</keyword>
<dbReference type="PROSITE" id="PS50125">
    <property type="entry name" value="GUANYLATE_CYCLASE_2"/>
    <property type="match status" value="1"/>
</dbReference>
<dbReference type="CDD" id="cd07302">
    <property type="entry name" value="CHD"/>
    <property type="match status" value="1"/>
</dbReference>
<dbReference type="GO" id="GO:0035556">
    <property type="term" value="P:intracellular signal transduction"/>
    <property type="evidence" value="ECO:0007669"/>
    <property type="project" value="InterPro"/>
</dbReference>
<evidence type="ECO:0000256" key="2">
    <source>
        <dbReference type="ARBA" id="ARBA00022692"/>
    </source>
</evidence>
<dbReference type="SUPFAM" id="SSF55073">
    <property type="entry name" value="Nucleotide cyclase"/>
    <property type="match status" value="1"/>
</dbReference>
<dbReference type="Proteomes" id="UP000182360">
    <property type="component" value="Unassembled WGS sequence"/>
</dbReference>
<feature type="coiled-coil region" evidence="8">
    <location>
        <begin position="242"/>
        <end position="269"/>
    </location>
</feature>
<gene>
    <name evidence="11" type="ORF">SAMN04487977_10446</name>
</gene>
<evidence type="ECO:0000256" key="6">
    <source>
        <dbReference type="ARBA" id="ARBA00023239"/>
    </source>
</evidence>
<organism evidence="11 12">
    <name type="scientific">Treponema bryantii</name>
    <dbReference type="NCBI Taxonomy" id="163"/>
    <lineage>
        <taxon>Bacteria</taxon>
        <taxon>Pseudomonadati</taxon>
        <taxon>Spirochaetota</taxon>
        <taxon>Spirochaetia</taxon>
        <taxon>Spirochaetales</taxon>
        <taxon>Treponemataceae</taxon>
        <taxon>Treponema</taxon>
    </lineage>
</organism>
<evidence type="ECO:0000256" key="9">
    <source>
        <dbReference type="SAM" id="Phobius"/>
    </source>
</evidence>
<dbReference type="PANTHER" id="PTHR11920">
    <property type="entry name" value="GUANYLYL CYCLASE"/>
    <property type="match status" value="1"/>
</dbReference>
<dbReference type="OrthoDB" id="9813394at2"/>
<dbReference type="InterPro" id="IPR050401">
    <property type="entry name" value="Cyclic_nucleotide_synthase"/>
</dbReference>
<dbReference type="GO" id="GO:0016020">
    <property type="term" value="C:membrane"/>
    <property type="evidence" value="ECO:0007669"/>
    <property type="project" value="UniProtKB-SubCell"/>
</dbReference>
<evidence type="ECO:0000259" key="10">
    <source>
        <dbReference type="PROSITE" id="PS50125"/>
    </source>
</evidence>
<feature type="transmembrane region" description="Helical" evidence="9">
    <location>
        <begin position="115"/>
        <end position="136"/>
    </location>
</feature>
<dbReference type="InterPro" id="IPR018297">
    <property type="entry name" value="A/G_cyclase_CS"/>
</dbReference>
<dbReference type="InterPro" id="IPR001054">
    <property type="entry name" value="A/G_cyclase"/>
</dbReference>
<protein>
    <submittedName>
        <fullName evidence="11">Adenylate cyclase, class 3</fullName>
    </submittedName>
</protein>
<feature type="domain" description="Guanylate cyclase" evidence="10">
    <location>
        <begin position="302"/>
        <end position="430"/>
    </location>
</feature>
<dbReference type="PROSITE" id="PS00452">
    <property type="entry name" value="GUANYLATE_CYCLASE_1"/>
    <property type="match status" value="1"/>
</dbReference>
<dbReference type="Gene3D" id="6.10.250.780">
    <property type="match status" value="1"/>
</dbReference>
<dbReference type="AlphaFoldDB" id="A0A1H9FHP7"/>
<reference evidence="11 12" key="1">
    <citation type="submission" date="2016-10" db="EMBL/GenBank/DDBJ databases">
        <authorList>
            <person name="de Groot N.N."/>
        </authorList>
    </citation>
    <scope>NUCLEOTIDE SEQUENCE [LARGE SCALE GENOMIC DNA]</scope>
    <source>
        <strain evidence="11 12">B25</strain>
    </source>
</reference>
<dbReference type="Gene3D" id="3.30.70.1230">
    <property type="entry name" value="Nucleotide cyclase"/>
    <property type="match status" value="1"/>
</dbReference>
<evidence type="ECO:0000256" key="7">
    <source>
        <dbReference type="RuleBase" id="RU000405"/>
    </source>
</evidence>
<keyword evidence="2 9" id="KW-0812">Transmembrane</keyword>
<evidence type="ECO:0000256" key="4">
    <source>
        <dbReference type="ARBA" id="ARBA00022989"/>
    </source>
</evidence>
<evidence type="ECO:0000256" key="3">
    <source>
        <dbReference type="ARBA" id="ARBA00022741"/>
    </source>
</evidence>
<feature type="transmembrane region" description="Helical" evidence="9">
    <location>
        <begin position="209"/>
        <end position="227"/>
    </location>
</feature>
<evidence type="ECO:0000313" key="12">
    <source>
        <dbReference type="Proteomes" id="UP000182360"/>
    </source>
</evidence>